<dbReference type="InterPro" id="IPR027417">
    <property type="entry name" value="P-loop_NTPase"/>
</dbReference>
<dbReference type="PROSITE" id="PS00211">
    <property type="entry name" value="ABC_TRANSPORTER_1"/>
    <property type="match status" value="1"/>
</dbReference>
<dbReference type="GO" id="GO:0016887">
    <property type="term" value="F:ATP hydrolysis activity"/>
    <property type="evidence" value="ECO:0007669"/>
    <property type="project" value="InterPro"/>
</dbReference>
<protein>
    <submittedName>
        <fullName evidence="8">ABC transporter</fullName>
    </submittedName>
</protein>
<gene>
    <name evidence="8" type="ORF">KYC_19189</name>
</gene>
<keyword evidence="5" id="KW-1278">Translocase</keyword>
<dbReference type="OrthoDB" id="2550338at2"/>
<evidence type="ECO:0000256" key="3">
    <source>
        <dbReference type="ARBA" id="ARBA00022741"/>
    </source>
</evidence>
<dbReference type="InterPro" id="IPR003439">
    <property type="entry name" value="ABC_transporter-like_ATP-bd"/>
</dbReference>
<evidence type="ECO:0000313" key="9">
    <source>
        <dbReference type="Proteomes" id="UP000003113"/>
    </source>
</evidence>
<dbReference type="CDD" id="cd03301">
    <property type="entry name" value="ABC_MalK_N"/>
    <property type="match status" value="1"/>
</dbReference>
<dbReference type="FunFam" id="3.40.50.300:FF:000042">
    <property type="entry name" value="Maltose/maltodextrin ABC transporter, ATP-binding protein"/>
    <property type="match status" value="1"/>
</dbReference>
<proteinExistence type="predicted"/>
<dbReference type="Pfam" id="PF00005">
    <property type="entry name" value="ABC_tran"/>
    <property type="match status" value="1"/>
</dbReference>
<dbReference type="SUPFAM" id="SSF50331">
    <property type="entry name" value="MOP-like"/>
    <property type="match status" value="1"/>
</dbReference>
<dbReference type="InterPro" id="IPR008995">
    <property type="entry name" value="Mo/tungstate-bd_C_term_dom"/>
</dbReference>
<dbReference type="GO" id="GO:0140359">
    <property type="term" value="F:ABC-type transporter activity"/>
    <property type="evidence" value="ECO:0007669"/>
    <property type="project" value="InterPro"/>
</dbReference>
<dbReference type="PANTHER" id="PTHR43875">
    <property type="entry name" value="MALTODEXTRIN IMPORT ATP-BINDING PROTEIN MSMX"/>
    <property type="match status" value="1"/>
</dbReference>
<dbReference type="SMART" id="SM00382">
    <property type="entry name" value="AAA"/>
    <property type="match status" value="1"/>
</dbReference>
<feature type="domain" description="ABC transporter" evidence="7">
    <location>
        <begin position="4"/>
        <end position="234"/>
    </location>
</feature>
<dbReference type="InterPro" id="IPR012340">
    <property type="entry name" value="NA-bd_OB-fold"/>
</dbReference>
<dbReference type="RefSeq" id="WP_008165325.1">
    <property type="nucleotide sequence ID" value="NZ_AGUF01000058.1"/>
</dbReference>
<dbReference type="PATRIC" id="fig|477184.5.peg.3770"/>
<keyword evidence="2" id="KW-1003">Cell membrane</keyword>
<dbReference type="InterPro" id="IPR017871">
    <property type="entry name" value="ABC_transporter-like_CS"/>
</dbReference>
<dbReference type="STRING" id="477184.KYC_19189"/>
<evidence type="ECO:0000313" key="8">
    <source>
        <dbReference type="EMBL" id="EHK64695.1"/>
    </source>
</evidence>
<dbReference type="InterPro" id="IPR015855">
    <property type="entry name" value="ABC_transpr_MalK-like"/>
</dbReference>
<keyword evidence="4" id="KW-0067">ATP-binding</keyword>
<accession>H0FAN1</accession>
<dbReference type="SUPFAM" id="SSF52540">
    <property type="entry name" value="P-loop containing nucleoside triphosphate hydrolases"/>
    <property type="match status" value="1"/>
</dbReference>
<dbReference type="EMBL" id="AGUF01000058">
    <property type="protein sequence ID" value="EHK64695.1"/>
    <property type="molecule type" value="Genomic_DNA"/>
</dbReference>
<dbReference type="AlphaFoldDB" id="H0FAN1"/>
<dbReference type="InterPro" id="IPR013611">
    <property type="entry name" value="Transp-assoc_OB_typ2"/>
</dbReference>
<reference evidence="8 9" key="1">
    <citation type="journal article" date="2012" name="J. Bacteriol.">
        <title>Genome sequence of the highly efficient arsenite-oxidizing bacterium Achromobacter arsenitoxydans SY8.</title>
        <authorList>
            <person name="Li X."/>
            <person name="Hu Y."/>
            <person name="Gong J."/>
            <person name="Lin Y."/>
            <person name="Johnstone L."/>
            <person name="Rensing C."/>
            <person name="Wang G."/>
        </authorList>
    </citation>
    <scope>NUCLEOTIDE SEQUENCE [LARGE SCALE GENOMIC DNA]</scope>
    <source>
        <strain evidence="8 9">SY8</strain>
    </source>
</reference>
<evidence type="ECO:0000256" key="2">
    <source>
        <dbReference type="ARBA" id="ARBA00022475"/>
    </source>
</evidence>
<name>H0FAN1_9BURK</name>
<dbReference type="eggNOG" id="COG3842">
    <property type="taxonomic scope" value="Bacteria"/>
</dbReference>
<dbReference type="Gene3D" id="2.40.50.140">
    <property type="entry name" value="Nucleic acid-binding proteins"/>
    <property type="match status" value="1"/>
</dbReference>
<comment type="caution">
    <text evidence="8">The sequence shown here is derived from an EMBL/GenBank/DDBJ whole genome shotgun (WGS) entry which is preliminary data.</text>
</comment>
<dbReference type="GO" id="GO:0055052">
    <property type="term" value="C:ATP-binding cassette (ABC) transporter complex, substrate-binding subunit-containing"/>
    <property type="evidence" value="ECO:0007669"/>
    <property type="project" value="TreeGrafter"/>
</dbReference>
<evidence type="ECO:0000256" key="4">
    <source>
        <dbReference type="ARBA" id="ARBA00022840"/>
    </source>
</evidence>
<dbReference type="Pfam" id="PF08402">
    <property type="entry name" value="TOBE_2"/>
    <property type="match status" value="1"/>
</dbReference>
<dbReference type="Gene3D" id="3.40.50.300">
    <property type="entry name" value="P-loop containing nucleotide triphosphate hydrolases"/>
    <property type="match status" value="1"/>
</dbReference>
<organism evidence="8 9">
    <name type="scientific">Achromobacter arsenitoxydans SY8</name>
    <dbReference type="NCBI Taxonomy" id="477184"/>
    <lineage>
        <taxon>Bacteria</taxon>
        <taxon>Pseudomonadati</taxon>
        <taxon>Pseudomonadota</taxon>
        <taxon>Betaproteobacteria</taxon>
        <taxon>Burkholderiales</taxon>
        <taxon>Alcaligenaceae</taxon>
        <taxon>Achromobacter</taxon>
    </lineage>
</organism>
<dbReference type="Gene3D" id="2.40.50.100">
    <property type="match status" value="1"/>
</dbReference>
<dbReference type="GO" id="GO:0008643">
    <property type="term" value="P:carbohydrate transport"/>
    <property type="evidence" value="ECO:0007669"/>
    <property type="project" value="InterPro"/>
</dbReference>
<dbReference type="PROSITE" id="PS50893">
    <property type="entry name" value="ABC_TRANSPORTER_2"/>
    <property type="match status" value="1"/>
</dbReference>
<dbReference type="InterPro" id="IPR047641">
    <property type="entry name" value="ABC_transpr_MalK/UgpC-like"/>
</dbReference>
<dbReference type="GO" id="GO:0005524">
    <property type="term" value="F:ATP binding"/>
    <property type="evidence" value="ECO:0007669"/>
    <property type="project" value="UniProtKB-KW"/>
</dbReference>
<keyword evidence="3" id="KW-0547">Nucleotide-binding</keyword>
<keyword evidence="9" id="KW-1185">Reference proteome</keyword>
<dbReference type="PANTHER" id="PTHR43875:SF15">
    <property type="entry name" value="TREHALOSE IMPORT ATP-BINDING PROTEIN SUGC"/>
    <property type="match status" value="1"/>
</dbReference>
<dbReference type="Proteomes" id="UP000003113">
    <property type="component" value="Unassembled WGS sequence"/>
</dbReference>
<keyword evidence="6" id="KW-0472">Membrane</keyword>
<sequence length="374" mass="40652">MASVTLQGIQKAYSHFQAVRSLDLNIQDGEFVVLLGPSGCGKTTTLNMIAGLDTPTGGEIRIADRRVDQVPPHRRNVAMVFQSIALYPHMTVRENIGFPLRMQKMPAAQVRARVDQAASLLRVESMLDRKPYQLSGGQRQRVAIGRAVVRNPDLFLFDEPLSSLDAKLRTDMRVELKRLHRTLQATFIYVTHDQVEAMTLADRIAVMSGGNLLQFADPDTIYRRPANMEVADFIGNPGMNFLRGTLEAHEGAPVLATQAGRYVLPPALAAAARGLPAGSAAAIGIRPEAISLAPLADDGLLLQGRVWAVEPVGSDQFVDVVAGDGDDGPRLRARLSPERRHEVGAPISLALPAARLYLFDAQGLRVYGGEEPRS</sequence>
<keyword evidence="1" id="KW-0813">Transport</keyword>
<evidence type="ECO:0000256" key="1">
    <source>
        <dbReference type="ARBA" id="ARBA00022448"/>
    </source>
</evidence>
<evidence type="ECO:0000256" key="6">
    <source>
        <dbReference type="ARBA" id="ARBA00023136"/>
    </source>
</evidence>
<evidence type="ECO:0000256" key="5">
    <source>
        <dbReference type="ARBA" id="ARBA00022967"/>
    </source>
</evidence>
<evidence type="ECO:0000259" key="7">
    <source>
        <dbReference type="PROSITE" id="PS50893"/>
    </source>
</evidence>
<dbReference type="InterPro" id="IPR003593">
    <property type="entry name" value="AAA+_ATPase"/>
</dbReference>